<proteinExistence type="predicted"/>
<evidence type="ECO:0000313" key="3">
    <source>
        <dbReference type="Proteomes" id="UP000216207"/>
    </source>
</evidence>
<comment type="caution">
    <text evidence="2">The sequence shown here is derived from an EMBL/GenBank/DDBJ whole genome shotgun (WGS) entry which is preliminary data.</text>
</comment>
<dbReference type="Gene3D" id="3.40.630.30">
    <property type="match status" value="1"/>
</dbReference>
<keyword evidence="2" id="KW-0808">Transferase</keyword>
<dbReference type="InterPro" id="IPR000182">
    <property type="entry name" value="GNAT_dom"/>
</dbReference>
<dbReference type="EMBL" id="NPCC01000012">
    <property type="protein sequence ID" value="PAE88817.1"/>
    <property type="molecule type" value="Genomic_DNA"/>
</dbReference>
<dbReference type="InterPro" id="IPR016181">
    <property type="entry name" value="Acyl_CoA_acyltransferase"/>
</dbReference>
<dbReference type="GO" id="GO:0016747">
    <property type="term" value="F:acyltransferase activity, transferring groups other than amino-acyl groups"/>
    <property type="evidence" value="ECO:0007669"/>
    <property type="project" value="InterPro"/>
</dbReference>
<dbReference type="Pfam" id="PF00583">
    <property type="entry name" value="Acetyltransf_1"/>
    <property type="match status" value="1"/>
</dbReference>
<dbReference type="PROSITE" id="PS51186">
    <property type="entry name" value="GNAT"/>
    <property type="match status" value="1"/>
</dbReference>
<dbReference type="CDD" id="cd04301">
    <property type="entry name" value="NAT_SF"/>
    <property type="match status" value="1"/>
</dbReference>
<dbReference type="Proteomes" id="UP000216207">
    <property type="component" value="Unassembled WGS sequence"/>
</dbReference>
<evidence type="ECO:0000313" key="2">
    <source>
        <dbReference type="EMBL" id="PAE88817.1"/>
    </source>
</evidence>
<accession>A0A268NZ91</accession>
<dbReference type="RefSeq" id="WP_095254600.1">
    <property type="nucleotide sequence ID" value="NZ_JAUPFF010000001.1"/>
</dbReference>
<gene>
    <name evidence="2" type="ORF">CHH72_10605</name>
</gene>
<reference evidence="2 3" key="1">
    <citation type="submission" date="2017-07" db="EMBL/GenBank/DDBJ databases">
        <title>Isolation and whole genome analysis of endospore-forming bacteria from heroin.</title>
        <authorList>
            <person name="Kalinowski J."/>
            <person name="Ahrens B."/>
            <person name="Al-Dilaimi A."/>
            <person name="Winkler A."/>
            <person name="Wibberg D."/>
            <person name="Schleenbecker U."/>
            <person name="Ruckert C."/>
            <person name="Wolfel R."/>
            <person name="Grass G."/>
        </authorList>
    </citation>
    <scope>NUCLEOTIDE SEQUENCE [LARGE SCALE GENOMIC DNA]</scope>
    <source>
        <strain evidence="2 3">7539</strain>
    </source>
</reference>
<protein>
    <submittedName>
        <fullName evidence="2">GNAT family N-acetyltransferase</fullName>
    </submittedName>
</protein>
<dbReference type="AlphaFoldDB" id="A0A268NZ91"/>
<dbReference type="SUPFAM" id="SSF55729">
    <property type="entry name" value="Acyl-CoA N-acyltransferases (Nat)"/>
    <property type="match status" value="1"/>
</dbReference>
<feature type="domain" description="N-acetyltransferase" evidence="1">
    <location>
        <begin position="2"/>
        <end position="198"/>
    </location>
</feature>
<evidence type="ECO:0000259" key="1">
    <source>
        <dbReference type="PROSITE" id="PS51186"/>
    </source>
</evidence>
<sequence>MIAIRRYSAADYEALLQIQKEAFPPPFPSELWWTVEQVEAHATVFPAGALLAEVNGEVAGSATSLLVRNADRSHTWEEISDNGLIRASHQPDGDTLYGIDLCVRPRYRGKGVAAALYEARKQTVLQLGLTRFAAVCRIPGYHAVSTEIEPEQYVSEVKNGKRSDQVLSFMIKQGLTPTHVLNGYVEDAESLNYGVFVEWRPPGR</sequence>
<organism evidence="2 3">
    <name type="scientific">Shouchella clausii</name>
    <name type="common">Alkalihalobacillus clausii</name>
    <dbReference type="NCBI Taxonomy" id="79880"/>
    <lineage>
        <taxon>Bacteria</taxon>
        <taxon>Bacillati</taxon>
        <taxon>Bacillota</taxon>
        <taxon>Bacilli</taxon>
        <taxon>Bacillales</taxon>
        <taxon>Bacillaceae</taxon>
        <taxon>Shouchella</taxon>
    </lineage>
</organism>
<name>A0A268NZ91_SHOCL</name>